<evidence type="ECO:0000313" key="2">
    <source>
        <dbReference type="Proteomes" id="UP001196980"/>
    </source>
</evidence>
<gene>
    <name evidence="1" type="ORF">HWQ67_03875</name>
</gene>
<dbReference type="EMBL" id="JABXWD010000042">
    <property type="protein sequence ID" value="MBV6340714.1"/>
    <property type="molecule type" value="Genomic_DNA"/>
</dbReference>
<dbReference type="RefSeq" id="WP_218251328.1">
    <property type="nucleotide sequence ID" value="NZ_JABXWD010000042.1"/>
</dbReference>
<evidence type="ECO:0000313" key="1">
    <source>
        <dbReference type="EMBL" id="MBV6340714.1"/>
    </source>
</evidence>
<sequence length="588" mass="66734">MATMKAIETIEQEICKVFSIYAGTCLKVQSDNGQLLPFILNEIQRLLEEIIRDIRSQGRLVRLLILKARREGVSTWVAGRFYWKTTTHFNRYAAMLTHEPEASEFIFNMTRRFHRHLPWEFRPAQLHNNKKEIEFNTSSGLGLDGAIRVGTAGKTDFGSGQLIHYLHLSEVAKWPTHTASDLLTSLLQCVPDQPETEVIFESTARGPSGEFYERFFSARYVYELYRDATGKAQFKSRINERSSVSNVYSAIFIPWFVFDAYRLDGGQPLDLNEDESALRDMCGVDEAQLLWRRQAIENRCGGDILRFRQEYPASAVEAFVSTSASVFNTQRILTLMAAAREPVQRYECELDTGQWRPSADGRLRVWEEPVAGGQYLISADVSEGLEGHDYSCAEVIWRPASGGKGQAAPLSRGALPPLSRGALTPLARQVAEWHGFIEPDLFGVLLAHLGRRYNSAWLVPERNNHGLTTITKLVELNYQRIYSEMVLVPPVKPRRRLGWLSTRTSKELIINNLIAEIRDDSHGIVSREVFEEMLTFIRTQGGQYRAQNAMHDDRVMAMAIGRFVSSKLPPLTLTQQQHGTVISTEAWT</sequence>
<dbReference type="Proteomes" id="UP001196980">
    <property type="component" value="Unassembled WGS sequence"/>
</dbReference>
<protein>
    <submittedName>
        <fullName evidence="1">Uncharacterized protein</fullName>
    </submittedName>
</protein>
<reference evidence="1 2" key="1">
    <citation type="journal article" date="2020" name="J Geophys Res Biogeosci">
        <title>Magnetotaxis as an Adaptation to Enable Bacterial Shuttling of Microbial Sulfur and Sulfur Cycling Across Aquatic Oxic#Anoxic Interfaces.</title>
        <authorList>
            <person name="Li J."/>
            <person name="Liu P."/>
            <person name="Wang J."/>
            <person name="Roberts A.P."/>
            <person name="Pan Y."/>
        </authorList>
    </citation>
    <scope>NUCLEOTIDE SEQUENCE [LARGE SCALE GENOMIC DNA]</scope>
    <source>
        <strain evidence="1 2">MYR-1_YQ</strain>
    </source>
</reference>
<keyword evidence="2" id="KW-1185">Reference proteome</keyword>
<name>A0ABS6RVP9_9BACT</name>
<proteinExistence type="predicted"/>
<accession>A0ABS6RVP9</accession>
<comment type="caution">
    <text evidence="1">The sequence shown here is derived from an EMBL/GenBank/DDBJ whole genome shotgun (WGS) entry which is preliminary data.</text>
</comment>
<organism evidence="1 2">
    <name type="scientific">Candidatus Magnetobacterium casense</name>
    <dbReference type="NCBI Taxonomy" id="1455061"/>
    <lineage>
        <taxon>Bacteria</taxon>
        <taxon>Pseudomonadati</taxon>
        <taxon>Nitrospirota</taxon>
        <taxon>Thermodesulfovibrionia</taxon>
        <taxon>Thermodesulfovibrionales</taxon>
        <taxon>Candidatus Magnetobacteriaceae</taxon>
        <taxon>Candidatus Magnetobacterium</taxon>
    </lineage>
</organism>